<name>A0A4Z0C2E7_9BURK</name>
<evidence type="ECO:0000313" key="3">
    <source>
        <dbReference type="Proteomes" id="UP000297564"/>
    </source>
</evidence>
<dbReference type="GO" id="GO:0006144">
    <property type="term" value="P:purine nucleobase metabolic process"/>
    <property type="evidence" value="ECO:0007669"/>
    <property type="project" value="TreeGrafter"/>
</dbReference>
<proteinExistence type="predicted"/>
<gene>
    <name evidence="2" type="ORF">EZ242_04510</name>
</gene>
<reference evidence="2 3" key="1">
    <citation type="submission" date="2019-03" db="EMBL/GenBank/DDBJ databases">
        <title>Ramlibacter rhizophilus CCTCC AB2015357, whole genome shotgun sequence.</title>
        <authorList>
            <person name="Zhang X."/>
            <person name="Feng G."/>
            <person name="Zhu H."/>
        </authorList>
    </citation>
    <scope>NUCLEOTIDE SEQUENCE [LARGE SCALE GENOMIC DNA]</scope>
    <source>
        <strain evidence="2 3">CCTCC AB2015357</strain>
    </source>
</reference>
<organism evidence="2 3">
    <name type="scientific">Ramlibacter rhizophilus</name>
    <dbReference type="NCBI Taxonomy" id="1781167"/>
    <lineage>
        <taxon>Bacteria</taxon>
        <taxon>Pseudomonadati</taxon>
        <taxon>Pseudomonadota</taxon>
        <taxon>Betaproteobacteria</taxon>
        <taxon>Burkholderiales</taxon>
        <taxon>Comamonadaceae</taxon>
        <taxon>Ramlibacter</taxon>
    </lineage>
</organism>
<evidence type="ECO:0000259" key="1">
    <source>
        <dbReference type="Pfam" id="PF00576"/>
    </source>
</evidence>
<dbReference type="AlphaFoldDB" id="A0A4Z0C2E7"/>
<dbReference type="PANTHER" id="PTHR10395:SF7">
    <property type="entry name" value="5-HYDROXYISOURATE HYDROLASE"/>
    <property type="match status" value="1"/>
</dbReference>
<dbReference type="InterPro" id="IPR023416">
    <property type="entry name" value="Transthyretin/HIU_hydrolase_d"/>
</dbReference>
<dbReference type="SUPFAM" id="SSF49472">
    <property type="entry name" value="Transthyretin (synonym: prealbumin)"/>
    <property type="match status" value="1"/>
</dbReference>
<dbReference type="RefSeq" id="WP_135283897.1">
    <property type="nucleotide sequence ID" value="NZ_SMLL01000001.1"/>
</dbReference>
<dbReference type="PANTHER" id="PTHR10395">
    <property type="entry name" value="URICASE AND TRANSTHYRETIN-RELATED"/>
    <property type="match status" value="1"/>
</dbReference>
<dbReference type="GO" id="GO:0016787">
    <property type="term" value="F:hydrolase activity"/>
    <property type="evidence" value="ECO:0007669"/>
    <property type="project" value="UniProtKB-KW"/>
</dbReference>
<dbReference type="Proteomes" id="UP000297564">
    <property type="component" value="Unassembled WGS sequence"/>
</dbReference>
<dbReference type="InterPro" id="IPR036817">
    <property type="entry name" value="Transthyretin/HIU_hydrolase_sf"/>
</dbReference>
<evidence type="ECO:0000313" key="2">
    <source>
        <dbReference type="EMBL" id="TFZ05014.1"/>
    </source>
</evidence>
<protein>
    <submittedName>
        <fullName evidence="2">Hydroxyisourate hydrolase</fullName>
    </submittedName>
</protein>
<keyword evidence="2" id="KW-0378">Hydrolase</keyword>
<dbReference type="Gene3D" id="2.60.40.180">
    <property type="entry name" value="Transthyretin/hydroxyisourate hydrolase domain"/>
    <property type="match status" value="1"/>
</dbReference>
<dbReference type="OrthoDB" id="9792386at2"/>
<accession>A0A4Z0C2E7</accession>
<comment type="caution">
    <text evidence="2">The sequence shown here is derived from an EMBL/GenBank/DDBJ whole genome shotgun (WGS) entry which is preliminary data.</text>
</comment>
<dbReference type="EMBL" id="SMLL01000001">
    <property type="protein sequence ID" value="TFZ05014.1"/>
    <property type="molecule type" value="Genomic_DNA"/>
</dbReference>
<sequence>MNAGLSVHCVDVAHGRVAEGLSVSLYRLGADGEPAGAPLASGRVGTSGAWTDPVLTGPQITAGGYEVRFDVGGFFRRLGVALPDPGFLEVVVYRFHVTDAAQHFHLPFKFTPWGFSLFRGGA</sequence>
<dbReference type="Pfam" id="PF00576">
    <property type="entry name" value="Transthyretin"/>
    <property type="match status" value="1"/>
</dbReference>
<feature type="domain" description="Transthyretin/hydroxyisourate hydrolase" evidence="1">
    <location>
        <begin position="5"/>
        <end position="120"/>
    </location>
</feature>
<keyword evidence="3" id="KW-1185">Reference proteome</keyword>